<gene>
    <name evidence="1" type="ORF">CEXT_362931</name>
</gene>
<name>A0AAV4XMM8_CAEEX</name>
<evidence type="ECO:0000313" key="1">
    <source>
        <dbReference type="EMBL" id="GIY95923.1"/>
    </source>
</evidence>
<evidence type="ECO:0000313" key="2">
    <source>
        <dbReference type="Proteomes" id="UP001054945"/>
    </source>
</evidence>
<keyword evidence="2" id="KW-1185">Reference proteome</keyword>
<dbReference type="Proteomes" id="UP001054945">
    <property type="component" value="Unassembled WGS sequence"/>
</dbReference>
<dbReference type="AlphaFoldDB" id="A0AAV4XMM8"/>
<reference evidence="1 2" key="1">
    <citation type="submission" date="2021-06" db="EMBL/GenBank/DDBJ databases">
        <title>Caerostris extrusa draft genome.</title>
        <authorList>
            <person name="Kono N."/>
            <person name="Arakawa K."/>
        </authorList>
    </citation>
    <scope>NUCLEOTIDE SEQUENCE [LARGE SCALE GENOMIC DNA]</scope>
</reference>
<comment type="caution">
    <text evidence="1">The sequence shown here is derived from an EMBL/GenBank/DDBJ whole genome shotgun (WGS) entry which is preliminary data.</text>
</comment>
<proteinExistence type="predicted"/>
<sequence length="125" mass="14274">MGVRRRKRSFINRTEKRSEQWNSQSSARNNDLSKGLTDLLLDILSGIYRAIFTFQTVITLFSLSKYPTISLFLWKTGDCITIYDWNSTSVPLLSSESSLPPRMISPVWIYGDTYSNGNISPQTVI</sequence>
<organism evidence="1 2">
    <name type="scientific">Caerostris extrusa</name>
    <name type="common">Bark spider</name>
    <name type="synonym">Caerostris bankana</name>
    <dbReference type="NCBI Taxonomy" id="172846"/>
    <lineage>
        <taxon>Eukaryota</taxon>
        <taxon>Metazoa</taxon>
        <taxon>Ecdysozoa</taxon>
        <taxon>Arthropoda</taxon>
        <taxon>Chelicerata</taxon>
        <taxon>Arachnida</taxon>
        <taxon>Araneae</taxon>
        <taxon>Araneomorphae</taxon>
        <taxon>Entelegynae</taxon>
        <taxon>Araneoidea</taxon>
        <taxon>Araneidae</taxon>
        <taxon>Caerostris</taxon>
    </lineage>
</organism>
<protein>
    <submittedName>
        <fullName evidence="1">Uncharacterized protein</fullName>
    </submittedName>
</protein>
<dbReference type="EMBL" id="BPLR01000594">
    <property type="protein sequence ID" value="GIY95923.1"/>
    <property type="molecule type" value="Genomic_DNA"/>
</dbReference>
<accession>A0AAV4XMM8</accession>